<proteinExistence type="predicted"/>
<dbReference type="AlphaFoldDB" id="A0AAV4MY46"/>
<gene>
    <name evidence="2" type="ORF">CEXT_318451</name>
</gene>
<evidence type="ECO:0000256" key="1">
    <source>
        <dbReference type="SAM" id="Phobius"/>
    </source>
</evidence>
<dbReference type="EMBL" id="BPLR01020284">
    <property type="protein sequence ID" value="GIX76866.1"/>
    <property type="molecule type" value="Genomic_DNA"/>
</dbReference>
<feature type="transmembrane region" description="Helical" evidence="1">
    <location>
        <begin position="173"/>
        <end position="195"/>
    </location>
</feature>
<keyword evidence="1" id="KW-0812">Transmembrane</keyword>
<evidence type="ECO:0000313" key="2">
    <source>
        <dbReference type="EMBL" id="GIX76866.1"/>
    </source>
</evidence>
<organism evidence="2 3">
    <name type="scientific">Caerostris extrusa</name>
    <name type="common">Bark spider</name>
    <name type="synonym">Caerostris bankana</name>
    <dbReference type="NCBI Taxonomy" id="172846"/>
    <lineage>
        <taxon>Eukaryota</taxon>
        <taxon>Metazoa</taxon>
        <taxon>Ecdysozoa</taxon>
        <taxon>Arthropoda</taxon>
        <taxon>Chelicerata</taxon>
        <taxon>Arachnida</taxon>
        <taxon>Araneae</taxon>
        <taxon>Araneomorphae</taxon>
        <taxon>Entelegynae</taxon>
        <taxon>Araneoidea</taxon>
        <taxon>Araneidae</taxon>
        <taxon>Caerostris</taxon>
    </lineage>
</organism>
<evidence type="ECO:0000313" key="3">
    <source>
        <dbReference type="Proteomes" id="UP001054945"/>
    </source>
</evidence>
<protein>
    <submittedName>
        <fullName evidence="2">Uncharacterized protein</fullName>
    </submittedName>
</protein>
<accession>A0AAV4MY46</accession>
<dbReference type="Proteomes" id="UP001054945">
    <property type="component" value="Unassembled WGS sequence"/>
</dbReference>
<comment type="caution">
    <text evidence="2">The sequence shown here is derived from an EMBL/GenBank/DDBJ whole genome shotgun (WGS) entry which is preliminary data.</text>
</comment>
<keyword evidence="1" id="KW-0472">Membrane</keyword>
<reference evidence="2 3" key="1">
    <citation type="submission" date="2021-06" db="EMBL/GenBank/DDBJ databases">
        <title>Caerostris extrusa draft genome.</title>
        <authorList>
            <person name="Kono N."/>
            <person name="Arakawa K."/>
        </authorList>
    </citation>
    <scope>NUCLEOTIDE SEQUENCE [LARGE SCALE GENOMIC DNA]</scope>
</reference>
<sequence length="204" mass="22949">MNTFCETLFLNRILYDHNAANVFRHDLPSRRLIFRSTTTCSMWTTALECLSHLSSLLCSVAVVGVGGISARNAQRGNKLETSVSPRSACKTATLFCSGEGKENFIFSLEHPSLPPPTHTHSYLPLWQNMPEAPWPPSKMVTCFVEINNYQRAVSTTHRKQWVAAVVAFPSTRWRFFIGLGLLLKSALICFVMNVFHLSQGNKRD</sequence>
<name>A0AAV4MY46_CAEEX</name>
<keyword evidence="3" id="KW-1185">Reference proteome</keyword>
<keyword evidence="1" id="KW-1133">Transmembrane helix</keyword>